<accession>A0ABS6FP70</accession>
<gene>
    <name evidence="1" type="ORF">KQJ23_09285</name>
</gene>
<name>A0ABS6FP70_9BACL</name>
<evidence type="ECO:0000313" key="1">
    <source>
        <dbReference type="EMBL" id="MBU5672012.1"/>
    </source>
</evidence>
<reference evidence="1 2" key="1">
    <citation type="submission" date="2021-06" db="EMBL/GenBank/DDBJ databases">
        <authorList>
            <person name="Sun Q."/>
            <person name="Li D."/>
        </authorList>
    </citation>
    <scope>NUCLEOTIDE SEQUENCE [LARGE SCALE GENOMIC DNA]</scope>
    <source>
        <strain evidence="1 2">MSJ-6</strain>
    </source>
</reference>
<proteinExistence type="predicted"/>
<dbReference type="RefSeq" id="WP_216478565.1">
    <property type="nucleotide sequence ID" value="NZ_JAHLQJ010000007.1"/>
</dbReference>
<dbReference type="Proteomes" id="UP000743001">
    <property type="component" value="Unassembled WGS sequence"/>
</dbReference>
<organism evidence="1 2">
    <name type="scientific">Paenibacillus brevis</name>
    <dbReference type="NCBI Taxonomy" id="2841508"/>
    <lineage>
        <taxon>Bacteria</taxon>
        <taxon>Bacillati</taxon>
        <taxon>Bacillota</taxon>
        <taxon>Bacilli</taxon>
        <taxon>Bacillales</taxon>
        <taxon>Paenibacillaceae</taxon>
        <taxon>Paenibacillus</taxon>
    </lineage>
</organism>
<keyword evidence="2" id="KW-1185">Reference proteome</keyword>
<sequence length="161" mass="19157">MIVNVESPIEASVGVGAFKLGEHISKYYDIIYHYTIFNQDPFKKKKVVYLKSPIQVAYLIEKCIELNFHIFNGKLCCIKLIKGFKGEYRDIFIGMPLSEFKQKHSEFNYDPEHECFISEKHFGVWIQQDIQFEFIESISLFVRESITEDFNEMDRYQRGDW</sequence>
<protein>
    <recommendedName>
        <fullName evidence="3">Group-specific protein</fullName>
    </recommendedName>
</protein>
<evidence type="ECO:0000313" key="2">
    <source>
        <dbReference type="Proteomes" id="UP000743001"/>
    </source>
</evidence>
<comment type="caution">
    <text evidence="1">The sequence shown here is derived from an EMBL/GenBank/DDBJ whole genome shotgun (WGS) entry which is preliminary data.</text>
</comment>
<dbReference type="EMBL" id="JAHLQJ010000007">
    <property type="protein sequence ID" value="MBU5672012.1"/>
    <property type="molecule type" value="Genomic_DNA"/>
</dbReference>
<evidence type="ECO:0008006" key="3">
    <source>
        <dbReference type="Google" id="ProtNLM"/>
    </source>
</evidence>